<organism evidence="2 3">
    <name type="scientific">Beta vulgaris subsp. vulgaris</name>
    <name type="common">Beet</name>
    <dbReference type="NCBI Taxonomy" id="3555"/>
    <lineage>
        <taxon>Eukaryota</taxon>
        <taxon>Viridiplantae</taxon>
        <taxon>Streptophyta</taxon>
        <taxon>Embryophyta</taxon>
        <taxon>Tracheophyta</taxon>
        <taxon>Spermatophyta</taxon>
        <taxon>Magnoliopsida</taxon>
        <taxon>eudicotyledons</taxon>
        <taxon>Gunneridae</taxon>
        <taxon>Pentapetalae</taxon>
        <taxon>Caryophyllales</taxon>
        <taxon>Chenopodiaceae</taxon>
        <taxon>Betoideae</taxon>
        <taxon>Beta</taxon>
    </lineage>
</organism>
<dbReference type="EMBL" id="KQ104953">
    <property type="protein sequence ID" value="KMS93265.1"/>
    <property type="molecule type" value="Genomic_DNA"/>
</dbReference>
<feature type="non-terminal residue" evidence="2">
    <location>
        <position position="1"/>
    </location>
</feature>
<name>A0A0J8DRB1_BETVV</name>
<feature type="region of interest" description="Disordered" evidence="1">
    <location>
        <begin position="1"/>
        <end position="99"/>
    </location>
</feature>
<dbReference type="AlphaFoldDB" id="A0A0J8DRB1"/>
<proteinExistence type="predicted"/>
<feature type="compositionally biased region" description="Polar residues" evidence="1">
    <location>
        <begin position="58"/>
        <end position="71"/>
    </location>
</feature>
<accession>A0A0J8DRB1</accession>
<evidence type="ECO:0000313" key="3">
    <source>
        <dbReference type="Proteomes" id="UP000035740"/>
    </source>
</evidence>
<sequence length="99" mass="10790">PPSNKDRWLQYPDMMDQHVPETSPDSEQPETASSSLDPTPCVVNQSSESESSVGAVNGDNQKSSEQIVSNLDHNKPIPAKSQPQSGTFEELFQPTIHGI</sequence>
<evidence type="ECO:0000313" key="2">
    <source>
        <dbReference type="EMBL" id="KMS93265.1"/>
    </source>
</evidence>
<gene>
    <name evidence="2" type="ORF">BVRB_033220</name>
</gene>
<keyword evidence="3" id="KW-1185">Reference proteome</keyword>
<dbReference type="Proteomes" id="UP000035740">
    <property type="component" value="Unassembled WGS sequence"/>
</dbReference>
<protein>
    <submittedName>
        <fullName evidence="2">Uncharacterized protein</fullName>
    </submittedName>
</protein>
<evidence type="ECO:0000256" key="1">
    <source>
        <dbReference type="SAM" id="MobiDB-lite"/>
    </source>
</evidence>
<feature type="compositionally biased region" description="Polar residues" evidence="1">
    <location>
        <begin position="23"/>
        <end position="45"/>
    </location>
</feature>
<reference evidence="2 3" key="1">
    <citation type="journal article" date="2014" name="Nature">
        <title>The genome of the recently domesticated crop plant sugar beet (Beta vulgaris).</title>
        <authorList>
            <person name="Dohm J.C."/>
            <person name="Minoche A.E."/>
            <person name="Holtgrawe D."/>
            <person name="Capella-Gutierrez S."/>
            <person name="Zakrzewski F."/>
            <person name="Tafer H."/>
            <person name="Rupp O."/>
            <person name="Sorensen T.R."/>
            <person name="Stracke R."/>
            <person name="Reinhardt R."/>
            <person name="Goesmann A."/>
            <person name="Kraft T."/>
            <person name="Schulz B."/>
            <person name="Stadler P.F."/>
            <person name="Schmidt T."/>
            <person name="Gabaldon T."/>
            <person name="Lehrach H."/>
            <person name="Weisshaar B."/>
            <person name="Himmelbauer H."/>
        </authorList>
    </citation>
    <scope>NUCLEOTIDE SEQUENCE [LARGE SCALE GENOMIC DNA]</scope>
    <source>
        <tissue evidence="2">Taproot</tissue>
    </source>
</reference>
<dbReference type="Gramene" id="KMS93265">
    <property type="protein sequence ID" value="KMS93265"/>
    <property type="gene ID" value="BVRB_033220"/>
</dbReference>